<dbReference type="EMBL" id="NKXS01000928">
    <property type="protein sequence ID" value="PIN21536.1"/>
    <property type="molecule type" value="Genomic_DNA"/>
</dbReference>
<dbReference type="GO" id="GO:0005886">
    <property type="term" value="C:plasma membrane"/>
    <property type="evidence" value="ECO:0007669"/>
    <property type="project" value="TreeGrafter"/>
</dbReference>
<keyword evidence="5 7" id="KW-0040">ANK repeat</keyword>
<accession>A0A2G9HVJ2</accession>
<proteinExistence type="predicted"/>
<evidence type="ECO:0000256" key="7">
    <source>
        <dbReference type="PROSITE-ProRule" id="PRU00023"/>
    </source>
</evidence>
<feature type="transmembrane region" description="Helical" evidence="8">
    <location>
        <begin position="388"/>
        <end position="412"/>
    </location>
</feature>
<dbReference type="InterPro" id="IPR002110">
    <property type="entry name" value="Ankyrin_rpt"/>
</dbReference>
<dbReference type="AlphaFoldDB" id="A0A2G9HVJ2"/>
<dbReference type="Gene3D" id="1.25.40.20">
    <property type="entry name" value="Ankyrin repeat-containing domain"/>
    <property type="match status" value="2"/>
</dbReference>
<dbReference type="Pfam" id="PF12796">
    <property type="entry name" value="Ank_2"/>
    <property type="match status" value="2"/>
</dbReference>
<evidence type="ECO:0000256" key="3">
    <source>
        <dbReference type="ARBA" id="ARBA00022737"/>
    </source>
</evidence>
<keyword evidence="4 8" id="KW-1133">Transmembrane helix</keyword>
<name>A0A2G9HVJ2_9LAMI</name>
<keyword evidence="2 8" id="KW-0812">Transmembrane</keyword>
<comment type="caution">
    <text evidence="10">The sequence shown here is derived from an EMBL/GenBank/DDBJ whole genome shotgun (WGS) entry which is preliminary data.</text>
</comment>
<keyword evidence="3" id="KW-0677">Repeat</keyword>
<feature type="repeat" description="ANK" evidence="7">
    <location>
        <begin position="73"/>
        <end position="94"/>
    </location>
</feature>
<feature type="transmembrane region" description="Helical" evidence="8">
    <location>
        <begin position="322"/>
        <end position="342"/>
    </location>
</feature>
<evidence type="ECO:0000256" key="4">
    <source>
        <dbReference type="ARBA" id="ARBA00022989"/>
    </source>
</evidence>
<comment type="subcellular location">
    <subcellularLocation>
        <location evidence="1">Membrane</location>
        <topology evidence="1">Multi-pass membrane protein</topology>
    </subcellularLocation>
</comment>
<gene>
    <name evidence="10" type="ORF">CDL12_05746</name>
</gene>
<dbReference type="InterPro" id="IPR026961">
    <property type="entry name" value="PGG_dom"/>
</dbReference>
<feature type="transmembrane region" description="Helical" evidence="8">
    <location>
        <begin position="349"/>
        <end position="368"/>
    </location>
</feature>
<evidence type="ECO:0000259" key="9">
    <source>
        <dbReference type="Pfam" id="PF13962"/>
    </source>
</evidence>
<evidence type="ECO:0000313" key="10">
    <source>
        <dbReference type="EMBL" id="PIN21536.1"/>
    </source>
</evidence>
<dbReference type="InterPro" id="IPR036770">
    <property type="entry name" value="Ankyrin_rpt-contain_sf"/>
</dbReference>
<dbReference type="SMART" id="SM00248">
    <property type="entry name" value="ANK"/>
    <property type="match status" value="5"/>
</dbReference>
<dbReference type="PANTHER" id="PTHR24186">
    <property type="entry name" value="PROTEIN PHOSPHATASE 1 REGULATORY SUBUNIT"/>
    <property type="match status" value="1"/>
</dbReference>
<keyword evidence="6 8" id="KW-0472">Membrane</keyword>
<evidence type="ECO:0000313" key="11">
    <source>
        <dbReference type="Proteomes" id="UP000231279"/>
    </source>
</evidence>
<keyword evidence="11" id="KW-1185">Reference proteome</keyword>
<dbReference type="Proteomes" id="UP000231279">
    <property type="component" value="Unassembled WGS sequence"/>
</dbReference>
<dbReference type="PROSITE" id="PS50088">
    <property type="entry name" value="ANK_REPEAT"/>
    <property type="match status" value="2"/>
</dbReference>
<evidence type="ECO:0000256" key="2">
    <source>
        <dbReference type="ARBA" id="ARBA00022692"/>
    </source>
</evidence>
<reference evidence="11" key="1">
    <citation type="journal article" date="2018" name="Gigascience">
        <title>Genome assembly of the Pink Ipe (Handroanthus impetiginosus, Bignoniaceae), a highly valued, ecologically keystone Neotropical timber forest tree.</title>
        <authorList>
            <person name="Silva-Junior O.B."/>
            <person name="Grattapaglia D."/>
            <person name="Novaes E."/>
            <person name="Collevatti R.G."/>
        </authorList>
    </citation>
    <scope>NUCLEOTIDE SEQUENCE [LARGE SCALE GENOMIC DNA]</scope>
    <source>
        <strain evidence="11">cv. UFG-1</strain>
    </source>
</reference>
<dbReference type="OrthoDB" id="912033at2759"/>
<dbReference type="PANTHER" id="PTHR24186:SF37">
    <property type="entry name" value="PGG DOMAIN-CONTAINING PROTEIN"/>
    <property type="match status" value="1"/>
</dbReference>
<evidence type="ECO:0000256" key="6">
    <source>
        <dbReference type="ARBA" id="ARBA00023136"/>
    </source>
</evidence>
<evidence type="ECO:0000256" key="1">
    <source>
        <dbReference type="ARBA" id="ARBA00004141"/>
    </source>
</evidence>
<sequence>MEELETKLFEAAKTGSVSLLRKLLKEDPLILDRVEVNYFAETHLHVAAILGHVDFVKEIIRIKPELTNELNSHRSSPLHLASAKGHLDVVKGLLTVDPQMCLVPIKGRIEDMKMLLYAKAAAAQVMAYRGESILHLSVKHYQLEALKVVVNTAGYPEFINSRDSDGNTVLHLSVADKQVEIIQFLLAMAALEVNALNINGMTAIDLLIQSRRDVRDSEIEESLKCAGAFGTSETNIPLCVNQNMQKNSWKRLVTLVKQQEEWFDKTRGALMVVASLIATMAFQVSVSPLGNPLSTDLLDRAHLAGFSIMAQNSPRAYTVLHIYNTINFIASLSIILLLMSGLTIRRRSFMWILMVITWIAISANAIAYMDLVLHVTPIDEAKSAMYVIQYSLIAWLVLMALLLIGHTIRLILKLVKKLRKRY</sequence>
<feature type="domain" description="PGG" evidence="9">
    <location>
        <begin position="260"/>
        <end position="370"/>
    </location>
</feature>
<evidence type="ECO:0000256" key="8">
    <source>
        <dbReference type="SAM" id="Phobius"/>
    </source>
</evidence>
<protein>
    <recommendedName>
        <fullName evidence="9">PGG domain-containing protein</fullName>
    </recommendedName>
</protein>
<organism evidence="10 11">
    <name type="scientific">Handroanthus impetiginosus</name>
    <dbReference type="NCBI Taxonomy" id="429701"/>
    <lineage>
        <taxon>Eukaryota</taxon>
        <taxon>Viridiplantae</taxon>
        <taxon>Streptophyta</taxon>
        <taxon>Embryophyta</taxon>
        <taxon>Tracheophyta</taxon>
        <taxon>Spermatophyta</taxon>
        <taxon>Magnoliopsida</taxon>
        <taxon>eudicotyledons</taxon>
        <taxon>Gunneridae</taxon>
        <taxon>Pentapetalae</taxon>
        <taxon>asterids</taxon>
        <taxon>lamiids</taxon>
        <taxon>Lamiales</taxon>
        <taxon>Bignoniaceae</taxon>
        <taxon>Crescentiina</taxon>
        <taxon>Tabebuia alliance</taxon>
        <taxon>Handroanthus</taxon>
    </lineage>
</organism>
<evidence type="ECO:0000256" key="5">
    <source>
        <dbReference type="ARBA" id="ARBA00023043"/>
    </source>
</evidence>
<feature type="repeat" description="ANK" evidence="7">
    <location>
        <begin position="165"/>
        <end position="190"/>
    </location>
</feature>
<dbReference type="STRING" id="429701.A0A2G9HVJ2"/>
<dbReference type="SUPFAM" id="SSF48403">
    <property type="entry name" value="Ankyrin repeat"/>
    <property type="match status" value="1"/>
</dbReference>
<dbReference type="PROSITE" id="PS50297">
    <property type="entry name" value="ANK_REP_REGION"/>
    <property type="match status" value="2"/>
</dbReference>
<dbReference type="Pfam" id="PF13962">
    <property type="entry name" value="PGG"/>
    <property type="match status" value="1"/>
</dbReference>